<dbReference type="AlphaFoldDB" id="A0A179TBQ2"/>
<dbReference type="Proteomes" id="UP000870292">
    <property type="component" value="Unassembled WGS sequence"/>
</dbReference>
<evidence type="ECO:0000313" key="6">
    <source>
        <dbReference type="Proteomes" id="UP000542214"/>
    </source>
</evidence>
<comment type="caution">
    <text evidence="2">The sequence shown here is derived from an EMBL/GenBank/DDBJ whole genome shotgun (WGS) entry which is preliminary data.</text>
</comment>
<evidence type="ECO:0000313" key="2">
    <source>
        <dbReference type="EMBL" id="EFC3527703.1"/>
    </source>
</evidence>
<reference evidence="4" key="4">
    <citation type="submission" date="2021-03" db="EMBL/GenBank/DDBJ databases">
        <authorList>
            <consortium name="NCBI Pathogen Detection Project"/>
        </authorList>
    </citation>
    <scope>NUCLEOTIDE SEQUENCE</scope>
    <source>
        <strain evidence="4">Escherichia coli</strain>
    </source>
</reference>
<proteinExistence type="predicted"/>
<dbReference type="Gene3D" id="1.10.10.10">
    <property type="entry name" value="Winged helix-like DNA-binding domain superfamily/Winged helix DNA-binding domain"/>
    <property type="match status" value="1"/>
</dbReference>
<evidence type="ECO:0000313" key="5">
    <source>
        <dbReference type="Proteomes" id="UP000538406"/>
    </source>
</evidence>
<dbReference type="EMBL" id="DADUEU010000074">
    <property type="protein sequence ID" value="HBB1576272.1"/>
    <property type="molecule type" value="Genomic_DNA"/>
</dbReference>
<evidence type="ECO:0008006" key="8">
    <source>
        <dbReference type="Google" id="ProtNLM"/>
    </source>
</evidence>
<dbReference type="InterPro" id="IPR036388">
    <property type="entry name" value="WH-like_DNA-bd_sf"/>
</dbReference>
<dbReference type="EMBL" id="AASHPR010000109">
    <property type="protein sequence ID" value="EFC3527703.1"/>
    <property type="molecule type" value="Genomic_DNA"/>
</dbReference>
<name>A0A179TBQ2_ECOLX</name>
<sequence>MSNYENEREKLNFPTYIIAAEWALRTGNLLTVDVLMNEFSITQAQANDIIYKIRNEGRCVYEKVVVFKSRPKSRYIGIKIFKVKPLSDMKNQEGIKIKELKDNLKIIRKWMLIRKVGDKFSLIEKYLSNQTDVADLSLDGEPGC</sequence>
<evidence type="ECO:0000313" key="3">
    <source>
        <dbReference type="EMBL" id="EFM7863059.1"/>
    </source>
</evidence>
<organism evidence="2 5">
    <name type="scientific">Escherichia coli</name>
    <dbReference type="NCBI Taxonomy" id="562"/>
    <lineage>
        <taxon>Bacteria</taxon>
        <taxon>Pseudomonadati</taxon>
        <taxon>Pseudomonadota</taxon>
        <taxon>Gammaproteobacteria</taxon>
        <taxon>Enterobacterales</taxon>
        <taxon>Enterobacteriaceae</taxon>
        <taxon>Escherichia</taxon>
    </lineage>
</organism>
<gene>
    <name evidence="3" type="ORF">B6R15_004404</name>
    <name evidence="1" type="ORF">C0P57_004901</name>
    <name evidence="2" type="ORF">CTR35_004992</name>
    <name evidence="4" type="ORF">J0541_005332</name>
</gene>
<dbReference type="RefSeq" id="WP_000073819.1">
    <property type="nucleotide sequence ID" value="NZ_CABHFL010000055.1"/>
</dbReference>
<dbReference type="Proteomes" id="UP000587626">
    <property type="component" value="Unassembled WGS sequence"/>
</dbReference>
<accession>A0A179TBQ2</accession>
<protein>
    <recommendedName>
        <fullName evidence="8">CaiF/GrlA family transcriptional regulator</fullName>
    </recommendedName>
</protein>
<reference evidence="3 7" key="3">
    <citation type="submission" date="2018-08" db="EMBL/GenBank/DDBJ databases">
        <authorList>
            <consortium name="GenomeTrakr network: Whole genome sequencing for foodborne pathogen traceback"/>
        </authorList>
    </citation>
    <scope>NUCLEOTIDE SEQUENCE [LARGE SCALE GENOMIC DNA]</scope>
    <source>
        <strain evidence="3 7">NC_STEC194</strain>
    </source>
</reference>
<evidence type="ECO:0000313" key="4">
    <source>
        <dbReference type="EMBL" id="HBB1576272.1"/>
    </source>
</evidence>
<dbReference type="EMBL" id="AATLXB010000078">
    <property type="protein sequence ID" value="EFM7863059.1"/>
    <property type="molecule type" value="Genomic_DNA"/>
</dbReference>
<reference evidence="4" key="1">
    <citation type="journal article" date="2018" name="Genome Biol.">
        <title>SKESA: strategic k-mer extension for scrupulous assemblies.</title>
        <authorList>
            <person name="Souvorov A."/>
            <person name="Agarwala R."/>
            <person name="Lipman D.J."/>
        </authorList>
    </citation>
    <scope>NUCLEOTIDE SEQUENCE</scope>
    <source>
        <strain evidence="4">Escherichia coli</strain>
    </source>
</reference>
<reference evidence="5 6" key="2">
    <citation type="submission" date="2018-08" db="EMBL/GenBank/DDBJ databases">
        <authorList>
            <consortium name="NARMS: The National Antimicrobial Resistance Monitoring System"/>
        </authorList>
    </citation>
    <scope>NUCLEOTIDE SEQUENCE [LARGE SCALE GENOMIC DNA]</scope>
    <source>
        <strain evidence="2 5">FSIS11705178</strain>
        <strain evidence="1 6">FSIS11706358</strain>
    </source>
</reference>
<evidence type="ECO:0000313" key="7">
    <source>
        <dbReference type="Proteomes" id="UP000587626"/>
    </source>
</evidence>
<dbReference type="Proteomes" id="UP000538406">
    <property type="component" value="Unassembled WGS sequence"/>
</dbReference>
<evidence type="ECO:0000313" key="1">
    <source>
        <dbReference type="EMBL" id="EFB4535514.1"/>
    </source>
</evidence>
<dbReference type="EMBL" id="AASFZR010000145">
    <property type="protein sequence ID" value="EFB4535514.1"/>
    <property type="molecule type" value="Genomic_DNA"/>
</dbReference>
<dbReference type="Proteomes" id="UP000542214">
    <property type="component" value="Unassembled WGS sequence"/>
</dbReference>